<evidence type="ECO:0000313" key="5">
    <source>
        <dbReference type="Proteomes" id="UP000401081"/>
    </source>
</evidence>
<dbReference type="GO" id="GO:0009061">
    <property type="term" value="P:anaerobic respiration"/>
    <property type="evidence" value="ECO:0007669"/>
    <property type="project" value="TreeGrafter"/>
</dbReference>
<accession>A0A485ALB7</accession>
<evidence type="ECO:0000313" key="4">
    <source>
        <dbReference type="EMBL" id="VFS61775.1"/>
    </source>
</evidence>
<keyword evidence="5" id="KW-1185">Reference proteome</keyword>
<dbReference type="InterPro" id="IPR050612">
    <property type="entry name" value="Prok_Mopterin_Oxidored"/>
</dbReference>
<dbReference type="Proteomes" id="UP000401081">
    <property type="component" value="Unassembled WGS sequence"/>
</dbReference>
<protein>
    <submittedName>
        <fullName evidence="4">Trimethylamine-N-oxide reductase 2</fullName>
        <ecNumber evidence="4">1.7.2.3</ecNumber>
    </submittedName>
</protein>
<dbReference type="PANTHER" id="PTHR43742">
    <property type="entry name" value="TRIMETHYLAMINE-N-OXIDE REDUCTASE"/>
    <property type="match status" value="1"/>
</dbReference>
<dbReference type="AlphaFoldDB" id="A0A485ALB7"/>
<dbReference type="GO" id="GO:0050626">
    <property type="term" value="F:trimethylamine-N-oxide reductase (cytochrome c) activity"/>
    <property type="evidence" value="ECO:0007669"/>
    <property type="project" value="UniProtKB-EC"/>
</dbReference>
<dbReference type="GO" id="GO:0009055">
    <property type="term" value="F:electron transfer activity"/>
    <property type="evidence" value="ECO:0007669"/>
    <property type="project" value="TreeGrafter"/>
</dbReference>
<keyword evidence="2" id="KW-0500">Molybdenum</keyword>
<evidence type="ECO:0000256" key="2">
    <source>
        <dbReference type="ARBA" id="ARBA00022505"/>
    </source>
</evidence>
<dbReference type="GO" id="GO:0030151">
    <property type="term" value="F:molybdenum ion binding"/>
    <property type="evidence" value="ECO:0007669"/>
    <property type="project" value="TreeGrafter"/>
</dbReference>
<keyword evidence="3 4" id="KW-0560">Oxidoreductase</keyword>
<dbReference type="SUPFAM" id="SSF53706">
    <property type="entry name" value="Formate dehydrogenase/DMSO reductase, domains 1-3"/>
    <property type="match status" value="1"/>
</dbReference>
<gene>
    <name evidence="4" type="primary">torZ_2</name>
    <name evidence="4" type="ORF">NCTC12993_02054</name>
</gene>
<comment type="cofactor">
    <cofactor evidence="1">
        <name>Mo-bis(molybdopterin guanine dinucleotide)</name>
        <dbReference type="ChEBI" id="CHEBI:60539"/>
    </cofactor>
</comment>
<name>A0A485ALB7_KLUCR</name>
<reference evidence="4 5" key="1">
    <citation type="submission" date="2019-03" db="EMBL/GenBank/DDBJ databases">
        <authorList>
            <consortium name="Pathogen Informatics"/>
        </authorList>
    </citation>
    <scope>NUCLEOTIDE SEQUENCE [LARGE SCALE GENOMIC DNA]</scope>
    <source>
        <strain evidence="4 5">NCTC12993</strain>
    </source>
</reference>
<dbReference type="GO" id="GO:0030288">
    <property type="term" value="C:outer membrane-bounded periplasmic space"/>
    <property type="evidence" value="ECO:0007669"/>
    <property type="project" value="TreeGrafter"/>
</dbReference>
<dbReference type="EC" id="1.7.2.3" evidence="4"/>
<dbReference type="EMBL" id="CAADJD010000015">
    <property type="protein sequence ID" value="VFS61775.1"/>
    <property type="molecule type" value="Genomic_DNA"/>
</dbReference>
<organism evidence="4 5">
    <name type="scientific">Kluyvera cryocrescens</name>
    <name type="common">Kluyvera citrophila</name>
    <dbReference type="NCBI Taxonomy" id="580"/>
    <lineage>
        <taxon>Bacteria</taxon>
        <taxon>Pseudomonadati</taxon>
        <taxon>Pseudomonadota</taxon>
        <taxon>Gammaproteobacteria</taxon>
        <taxon>Enterobacterales</taxon>
        <taxon>Enterobacteriaceae</taxon>
        <taxon>Kluyvera</taxon>
    </lineage>
</organism>
<dbReference type="Gene3D" id="3.40.228.10">
    <property type="entry name" value="Dimethylsulfoxide Reductase, domain 2"/>
    <property type="match status" value="1"/>
</dbReference>
<dbReference type="PANTHER" id="PTHR43742:SF10">
    <property type="entry name" value="TRIMETHYLAMINE-N-OXIDE REDUCTASE 2"/>
    <property type="match status" value="1"/>
</dbReference>
<evidence type="ECO:0000256" key="3">
    <source>
        <dbReference type="ARBA" id="ARBA00023002"/>
    </source>
</evidence>
<proteinExistence type="predicted"/>
<sequence length="63" mass="7039">MGTDVAMMLGIAHTLLVNEWHDAEFLTRYTTGFPTFADYLLGSNDGEAKSAEWAAAIWWGKCR</sequence>
<evidence type="ECO:0000256" key="1">
    <source>
        <dbReference type="ARBA" id="ARBA00001942"/>
    </source>
</evidence>